<feature type="compositionally biased region" description="Basic and acidic residues" evidence="1">
    <location>
        <begin position="1"/>
        <end position="10"/>
    </location>
</feature>
<evidence type="ECO:0000256" key="1">
    <source>
        <dbReference type="SAM" id="MobiDB-lite"/>
    </source>
</evidence>
<proteinExistence type="predicted"/>
<sequence>MAKCRDKPPSREQNTPQGRPASDPGRVYPPPVMESASSGHVTSYEVCHHGEVLHNRQPREDNEGRHTELSA</sequence>
<feature type="compositionally biased region" description="Basic and acidic residues" evidence="1">
    <location>
        <begin position="46"/>
        <end position="71"/>
    </location>
</feature>
<feature type="region of interest" description="Disordered" evidence="1">
    <location>
        <begin position="1"/>
        <end position="71"/>
    </location>
</feature>
<dbReference type="EMBL" id="JACVVK020000766">
    <property type="protein sequence ID" value="KAK7448032.1"/>
    <property type="molecule type" value="Genomic_DNA"/>
</dbReference>
<name>A0ABD0J196_9CAEN</name>
<dbReference type="Proteomes" id="UP001519460">
    <property type="component" value="Unassembled WGS sequence"/>
</dbReference>
<evidence type="ECO:0000313" key="3">
    <source>
        <dbReference type="Proteomes" id="UP001519460"/>
    </source>
</evidence>
<organism evidence="2 3">
    <name type="scientific">Batillaria attramentaria</name>
    <dbReference type="NCBI Taxonomy" id="370345"/>
    <lineage>
        <taxon>Eukaryota</taxon>
        <taxon>Metazoa</taxon>
        <taxon>Spiralia</taxon>
        <taxon>Lophotrochozoa</taxon>
        <taxon>Mollusca</taxon>
        <taxon>Gastropoda</taxon>
        <taxon>Caenogastropoda</taxon>
        <taxon>Sorbeoconcha</taxon>
        <taxon>Cerithioidea</taxon>
        <taxon>Batillariidae</taxon>
        <taxon>Batillaria</taxon>
    </lineage>
</organism>
<dbReference type="AlphaFoldDB" id="A0ABD0J196"/>
<protein>
    <submittedName>
        <fullName evidence="2">Uncharacterized protein</fullName>
    </submittedName>
</protein>
<evidence type="ECO:0000313" key="2">
    <source>
        <dbReference type="EMBL" id="KAK7448032.1"/>
    </source>
</evidence>
<keyword evidence="3" id="KW-1185">Reference proteome</keyword>
<accession>A0ABD0J196</accession>
<reference evidence="2 3" key="1">
    <citation type="journal article" date="2023" name="Sci. Data">
        <title>Genome assembly of the Korean intertidal mud-creeper Batillaria attramentaria.</title>
        <authorList>
            <person name="Patra A.K."/>
            <person name="Ho P.T."/>
            <person name="Jun S."/>
            <person name="Lee S.J."/>
            <person name="Kim Y."/>
            <person name="Won Y.J."/>
        </authorList>
    </citation>
    <scope>NUCLEOTIDE SEQUENCE [LARGE SCALE GENOMIC DNA]</scope>
    <source>
        <strain evidence="2">Wonlab-2016</strain>
    </source>
</reference>
<comment type="caution">
    <text evidence="2">The sequence shown here is derived from an EMBL/GenBank/DDBJ whole genome shotgun (WGS) entry which is preliminary data.</text>
</comment>
<gene>
    <name evidence="2" type="ORF">BaRGS_00040153</name>
</gene>